<protein>
    <submittedName>
        <fullName evidence="7">Acetyl-CoA synthetase</fullName>
    </submittedName>
</protein>
<dbReference type="InterPro" id="IPR025110">
    <property type="entry name" value="AMP-bd_C"/>
</dbReference>
<dbReference type="RefSeq" id="WP_076363801.1">
    <property type="nucleotide sequence ID" value="NZ_FTOM01000002.1"/>
</dbReference>
<evidence type="ECO:0000256" key="3">
    <source>
        <dbReference type="ARBA" id="ARBA00022741"/>
    </source>
</evidence>
<dbReference type="Gene3D" id="3.30.300.30">
    <property type="match status" value="1"/>
</dbReference>
<dbReference type="GO" id="GO:0006637">
    <property type="term" value="P:acyl-CoA metabolic process"/>
    <property type="evidence" value="ECO:0007669"/>
    <property type="project" value="TreeGrafter"/>
</dbReference>
<keyword evidence="4" id="KW-0067">ATP-binding</keyword>
<dbReference type="Proteomes" id="UP000186098">
    <property type="component" value="Unassembled WGS sequence"/>
</dbReference>
<dbReference type="PANTHER" id="PTHR43605">
    <property type="entry name" value="ACYL-COENZYME A SYNTHETASE"/>
    <property type="match status" value="1"/>
</dbReference>
<dbReference type="EMBL" id="FTOM01000002">
    <property type="protein sequence ID" value="SIS64169.1"/>
    <property type="molecule type" value="Genomic_DNA"/>
</dbReference>
<dbReference type="GO" id="GO:0004321">
    <property type="term" value="F:fatty-acyl-CoA synthase activity"/>
    <property type="evidence" value="ECO:0007669"/>
    <property type="project" value="TreeGrafter"/>
</dbReference>
<dbReference type="GO" id="GO:0005524">
    <property type="term" value="F:ATP binding"/>
    <property type="evidence" value="ECO:0007669"/>
    <property type="project" value="UniProtKB-KW"/>
</dbReference>
<sequence>MLRKVRTWQEAWAFRWQVPEHYNMGADVCDRLAAEAPDRLAIIDRGTGQGARHEYSFGDLRAGASRLGHALARLGVGRSSGALPDRVGVLLPQRIETALAHIATMRMGCISIPLASLFGPEALIHRLTHSGAKVVITDAAGAARLAPLRAHLPDLRHVISVDGPEQGGPEAGALGPEVLGFAEICAAESEDFPPVDTRAEDPALLIYTSGTTGNPKGALHAHRVLLGHLPGVEISHDFLPQPGDRIWTPADWAWIGGLMDVLMPALHHGVPVVACRLPRFTARAAADLIRTEGVRNVFLPPTALKIMRAEGGIGRLDLRSVASGGETLGAELIAWGQEVFGVTINEFYGQTECNMIVSSCAALEPAVPGVMGRAVPGHRVEVIDPQGRVLGPGAEGDIAVLAPDPVMFLGYLDAPEATEAKFVTGPDGRWLVTGDRGLRMEDGRIRFKGRDDDVISSGGYRIGPGEIEDCLMRHGAVQSAGVVGAPDPIRGEIVVAFVVLRAGHAPGPALADEIAAHVRTQLAAHEYPRAVHFVDHMPMTTTGKIIRADLRRRAVEMAEAVPAP</sequence>
<dbReference type="PROSITE" id="PS00455">
    <property type="entry name" value="AMP_BINDING"/>
    <property type="match status" value="1"/>
</dbReference>
<dbReference type="InterPro" id="IPR051087">
    <property type="entry name" value="Mitochondrial_ACSM"/>
</dbReference>
<dbReference type="Gene3D" id="3.40.50.12780">
    <property type="entry name" value="N-terminal domain of ligase-like"/>
    <property type="match status" value="1"/>
</dbReference>
<comment type="similarity">
    <text evidence="1">Belongs to the ATP-dependent AMP-binding enzyme family.</text>
</comment>
<dbReference type="PANTHER" id="PTHR43605:SF10">
    <property type="entry name" value="ACYL-COA SYNTHETASE MEDIUM CHAIN FAMILY MEMBER 3"/>
    <property type="match status" value="1"/>
</dbReference>
<evidence type="ECO:0000256" key="1">
    <source>
        <dbReference type="ARBA" id="ARBA00006432"/>
    </source>
</evidence>
<feature type="domain" description="AMP-binding enzyme C-terminal" evidence="6">
    <location>
        <begin position="466"/>
        <end position="544"/>
    </location>
</feature>
<dbReference type="InterPro" id="IPR020845">
    <property type="entry name" value="AMP-binding_CS"/>
</dbReference>
<dbReference type="GO" id="GO:0016405">
    <property type="term" value="F:CoA-ligase activity"/>
    <property type="evidence" value="ECO:0007669"/>
    <property type="project" value="UniProtKB-ARBA"/>
</dbReference>
<reference evidence="8" key="1">
    <citation type="submission" date="2017-01" db="EMBL/GenBank/DDBJ databases">
        <authorList>
            <person name="Varghese N."/>
            <person name="Submissions S."/>
        </authorList>
    </citation>
    <scope>NUCLEOTIDE SEQUENCE [LARGE SCALE GENOMIC DNA]</scope>
    <source>
        <strain evidence="8">DSM 18714</strain>
    </source>
</reference>
<evidence type="ECO:0000256" key="4">
    <source>
        <dbReference type="ARBA" id="ARBA00022840"/>
    </source>
</evidence>
<dbReference type="Pfam" id="PF13193">
    <property type="entry name" value="AMP-binding_C"/>
    <property type="match status" value="1"/>
</dbReference>
<dbReference type="InterPro" id="IPR000873">
    <property type="entry name" value="AMP-dep_synth/lig_dom"/>
</dbReference>
<dbReference type="AlphaFoldDB" id="A0A1N7KRF4"/>
<dbReference type="InterPro" id="IPR045851">
    <property type="entry name" value="AMP-bd_C_sf"/>
</dbReference>
<dbReference type="STRING" id="407234.SAMN05421795_10284"/>
<keyword evidence="2" id="KW-0436">Ligase</keyword>
<dbReference type="Pfam" id="PF00501">
    <property type="entry name" value="AMP-binding"/>
    <property type="match status" value="1"/>
</dbReference>
<feature type="domain" description="AMP-dependent synthetase/ligase" evidence="5">
    <location>
        <begin position="31"/>
        <end position="412"/>
    </location>
</feature>
<keyword evidence="3" id="KW-0547">Nucleotide-binding</keyword>
<evidence type="ECO:0000256" key="2">
    <source>
        <dbReference type="ARBA" id="ARBA00022598"/>
    </source>
</evidence>
<dbReference type="GO" id="GO:0006633">
    <property type="term" value="P:fatty acid biosynthetic process"/>
    <property type="evidence" value="ECO:0007669"/>
    <property type="project" value="TreeGrafter"/>
</dbReference>
<gene>
    <name evidence="7" type="ORF">SAMN05421795_10284</name>
</gene>
<dbReference type="OrthoDB" id="9803968at2"/>
<organism evidence="7 8">
    <name type="scientific">Phaeovulum vinaykumarii</name>
    <dbReference type="NCBI Taxonomy" id="407234"/>
    <lineage>
        <taxon>Bacteria</taxon>
        <taxon>Pseudomonadati</taxon>
        <taxon>Pseudomonadota</taxon>
        <taxon>Alphaproteobacteria</taxon>
        <taxon>Rhodobacterales</taxon>
        <taxon>Paracoccaceae</taxon>
        <taxon>Phaeovulum</taxon>
    </lineage>
</organism>
<evidence type="ECO:0000259" key="5">
    <source>
        <dbReference type="Pfam" id="PF00501"/>
    </source>
</evidence>
<evidence type="ECO:0000313" key="8">
    <source>
        <dbReference type="Proteomes" id="UP000186098"/>
    </source>
</evidence>
<dbReference type="GO" id="GO:0015645">
    <property type="term" value="F:fatty acid ligase activity"/>
    <property type="evidence" value="ECO:0007669"/>
    <property type="project" value="TreeGrafter"/>
</dbReference>
<accession>A0A1N7KRF4</accession>
<keyword evidence="8" id="KW-1185">Reference proteome</keyword>
<name>A0A1N7KRF4_9RHOB</name>
<dbReference type="InterPro" id="IPR042099">
    <property type="entry name" value="ANL_N_sf"/>
</dbReference>
<proteinExistence type="inferred from homology"/>
<evidence type="ECO:0000259" key="6">
    <source>
        <dbReference type="Pfam" id="PF13193"/>
    </source>
</evidence>
<dbReference type="SUPFAM" id="SSF56801">
    <property type="entry name" value="Acetyl-CoA synthetase-like"/>
    <property type="match status" value="1"/>
</dbReference>
<evidence type="ECO:0000313" key="7">
    <source>
        <dbReference type="EMBL" id="SIS64169.1"/>
    </source>
</evidence>